<sequence>MLQNKLINLTVKNFRSLANVSINTERLTVLFGPNGAGKSAFLEALWFVRDCGIRGVDIASSDRGHGIGLLWEGADNAAHISIAIETPATNYEILFGYSSGRIEPFVGEQLSSKTQRLINRKVGSDKAIFKGFQELKPNEKLIEPEKPSLTRYIDFLNMTGAGTHEVAGLAQLLRGIRYYHARSANFYKLRTFGSESSYETRLSGRSENLWSILRNLHDKQVLDTRYDTIMGFMKESFPSFKALITEQTGLNSVYARFIDKYRHKPIQASGISDGQLQMLIQLTALFSEPDNSLILLDEPDLSLHPWALSVLAKAIETATKEWKKQVIIATHSPVLMSQFEPEYLLAVELDDSGQTIMKRVNEIENIQDLLENYATGSLYMAEMIAPQSNN</sequence>
<evidence type="ECO:0000313" key="2">
    <source>
        <dbReference type="EMBL" id="KHD11061.1"/>
    </source>
</evidence>
<organism evidence="2 3">
    <name type="scientific">Candidatus Thiomargarita nelsonii</name>
    <dbReference type="NCBI Taxonomy" id="1003181"/>
    <lineage>
        <taxon>Bacteria</taxon>
        <taxon>Pseudomonadati</taxon>
        <taxon>Pseudomonadota</taxon>
        <taxon>Gammaproteobacteria</taxon>
        <taxon>Thiotrichales</taxon>
        <taxon>Thiotrichaceae</taxon>
        <taxon>Thiomargarita</taxon>
    </lineage>
</organism>
<dbReference type="SUPFAM" id="SSF52540">
    <property type="entry name" value="P-loop containing nucleoside triphosphate hydrolases"/>
    <property type="match status" value="1"/>
</dbReference>
<proteinExistence type="predicted"/>
<dbReference type="EMBL" id="JSZA02000035">
    <property type="protein sequence ID" value="KHD11061.1"/>
    <property type="molecule type" value="Genomic_DNA"/>
</dbReference>
<dbReference type="InterPro" id="IPR027417">
    <property type="entry name" value="P-loop_NTPase"/>
</dbReference>
<dbReference type="InterPro" id="IPR014555">
    <property type="entry name" value="RecF-like"/>
</dbReference>
<name>A0A0A6P8H5_9GAMM</name>
<dbReference type="GO" id="GO:0005524">
    <property type="term" value="F:ATP binding"/>
    <property type="evidence" value="ECO:0007669"/>
    <property type="project" value="InterPro"/>
</dbReference>
<evidence type="ECO:0000313" key="3">
    <source>
        <dbReference type="Proteomes" id="UP000030428"/>
    </source>
</evidence>
<dbReference type="AlphaFoldDB" id="A0A0A6P8H5"/>
<dbReference type="GO" id="GO:0000731">
    <property type="term" value="P:DNA synthesis involved in DNA repair"/>
    <property type="evidence" value="ECO:0007669"/>
    <property type="project" value="TreeGrafter"/>
</dbReference>
<dbReference type="PIRSF" id="PIRSF029347">
    <property type="entry name" value="RecF"/>
    <property type="match status" value="1"/>
</dbReference>
<evidence type="ECO:0000259" key="1">
    <source>
        <dbReference type="Pfam" id="PF13304"/>
    </source>
</evidence>
<dbReference type="Proteomes" id="UP000030428">
    <property type="component" value="Unassembled WGS sequence"/>
</dbReference>
<dbReference type="CDD" id="cd00267">
    <property type="entry name" value="ABC_ATPase"/>
    <property type="match status" value="1"/>
</dbReference>
<reference evidence="2 3" key="1">
    <citation type="journal article" date="2016" name="Front. Microbiol.">
        <title>Single-Cell (Meta-)Genomics of a Dimorphic Candidatus Thiomargarita nelsonii Reveals Genomic Plasticity.</title>
        <authorList>
            <person name="Flood B.E."/>
            <person name="Fliss P."/>
            <person name="Jones D.S."/>
            <person name="Dick G.J."/>
            <person name="Jain S."/>
            <person name="Kaster A.K."/>
            <person name="Winkel M."/>
            <person name="Mussmann M."/>
            <person name="Bailey J."/>
        </authorList>
    </citation>
    <scope>NUCLEOTIDE SEQUENCE [LARGE SCALE GENOMIC DNA]</scope>
    <source>
        <strain evidence="2">Hydrate Ridge</strain>
    </source>
</reference>
<protein>
    <recommendedName>
        <fullName evidence="1">ATPase AAA-type core domain-containing protein</fullName>
    </recommendedName>
</protein>
<keyword evidence="3" id="KW-1185">Reference proteome</keyword>
<feature type="domain" description="ATPase AAA-type core" evidence="1">
    <location>
        <begin position="27"/>
        <end position="337"/>
    </location>
</feature>
<dbReference type="Gene3D" id="3.40.50.300">
    <property type="entry name" value="P-loop containing nucleotide triphosphate hydrolases"/>
    <property type="match status" value="1"/>
</dbReference>
<comment type="caution">
    <text evidence="2">The sequence shown here is derived from an EMBL/GenBank/DDBJ whole genome shotgun (WGS) entry which is preliminary data.</text>
</comment>
<dbReference type="GO" id="GO:0016887">
    <property type="term" value="F:ATP hydrolysis activity"/>
    <property type="evidence" value="ECO:0007669"/>
    <property type="project" value="InterPro"/>
</dbReference>
<dbReference type="PANTHER" id="PTHR32182:SF22">
    <property type="entry name" value="ATP-DEPENDENT ENDONUCLEASE, OLD FAMILY-RELATED"/>
    <property type="match status" value="1"/>
</dbReference>
<dbReference type="InterPro" id="IPR003959">
    <property type="entry name" value="ATPase_AAA_core"/>
</dbReference>
<gene>
    <name evidence="2" type="ORF">PN36_11380</name>
</gene>
<dbReference type="Pfam" id="PF13304">
    <property type="entry name" value="AAA_21"/>
    <property type="match status" value="1"/>
</dbReference>
<dbReference type="PANTHER" id="PTHR32182">
    <property type="entry name" value="DNA REPLICATION AND REPAIR PROTEIN RECF"/>
    <property type="match status" value="1"/>
</dbReference>
<accession>A0A0A6P8H5</accession>
<dbReference type="GO" id="GO:0006302">
    <property type="term" value="P:double-strand break repair"/>
    <property type="evidence" value="ECO:0007669"/>
    <property type="project" value="TreeGrafter"/>
</dbReference>